<feature type="active site" description="Charge relay system" evidence="4">
    <location>
        <position position="410"/>
    </location>
</feature>
<reference evidence="7" key="1">
    <citation type="submission" date="2021-06" db="EMBL/GenBank/DDBJ databases">
        <authorList>
            <person name="Hodson N. C."/>
            <person name="Mongue J. A."/>
            <person name="Jaron S. K."/>
        </authorList>
    </citation>
    <scope>NUCLEOTIDE SEQUENCE</scope>
</reference>
<feature type="domain" description="Peptidase S8/S53" evidence="6">
    <location>
        <begin position="189"/>
        <end position="469"/>
    </location>
</feature>
<dbReference type="InterPro" id="IPR023827">
    <property type="entry name" value="Peptidase_S8_Asp-AS"/>
</dbReference>
<evidence type="ECO:0000256" key="2">
    <source>
        <dbReference type="ARBA" id="ARBA00022801"/>
    </source>
</evidence>
<feature type="chain" id="PRO_5035262359" description="Peptidase S8/S53 domain-containing protein" evidence="5">
    <location>
        <begin position="24"/>
        <end position="481"/>
    </location>
</feature>
<evidence type="ECO:0000256" key="3">
    <source>
        <dbReference type="ARBA" id="ARBA00022825"/>
    </source>
</evidence>
<dbReference type="PANTHER" id="PTHR43806">
    <property type="entry name" value="PEPTIDASE S8"/>
    <property type="match status" value="1"/>
</dbReference>
<dbReference type="EMBL" id="CAJVCH010125617">
    <property type="protein sequence ID" value="CAG7725688.1"/>
    <property type="molecule type" value="Genomic_DNA"/>
</dbReference>
<evidence type="ECO:0000313" key="8">
    <source>
        <dbReference type="Proteomes" id="UP000708208"/>
    </source>
</evidence>
<dbReference type="PROSITE" id="PS00138">
    <property type="entry name" value="SUBTILASE_SER"/>
    <property type="match status" value="1"/>
</dbReference>
<feature type="signal peptide" evidence="5">
    <location>
        <begin position="1"/>
        <end position="23"/>
    </location>
</feature>
<organism evidence="7 8">
    <name type="scientific">Allacma fusca</name>
    <dbReference type="NCBI Taxonomy" id="39272"/>
    <lineage>
        <taxon>Eukaryota</taxon>
        <taxon>Metazoa</taxon>
        <taxon>Ecdysozoa</taxon>
        <taxon>Arthropoda</taxon>
        <taxon>Hexapoda</taxon>
        <taxon>Collembola</taxon>
        <taxon>Symphypleona</taxon>
        <taxon>Sminthuridae</taxon>
        <taxon>Allacma</taxon>
    </lineage>
</organism>
<dbReference type="AlphaFoldDB" id="A0A8J2NZZ9"/>
<feature type="active site" description="Charge relay system" evidence="4">
    <location>
        <position position="236"/>
    </location>
</feature>
<dbReference type="OrthoDB" id="206201at2759"/>
<feature type="active site" description="Charge relay system" evidence="4">
    <location>
        <position position="198"/>
    </location>
</feature>
<sequence length="481" mass="52848">MLNFQVKFSTLTLVLVHILHVKTTENAIQPDLIKKLQKEGYSNIIVTFKIRTNDTISRFVQETKSISNRVEKITKLSDELQKLATSTQKQVLDFVNRERANTKYCILWITNQLTIRNASFDLVNKIAAVSDVLEIRETRILQGMPISNVSNSNYSMSGISNPHPDFPSVNTWVVLQVKAPDVWEQGYDGTGVTVGIIDSGVRLNHDSLYDAYAGLKNNGWFDPERKSFSPRDDLGHGTSCLSVTVGQFGLGVAPGSKWMACLMYDSNLGWMEDYALQCFQFMICPTDHEGNNKDCSKSPRVINNSWSYGSEEDDSNMRMIIPIFEALDIVLVFSAGNEGSTCGSASAPANYKEFIGVGGSSFNDTYWRGSGAGPSRTDGSIKPDLVAPGYGVFVAGSARQGEYVTADGTSFSSPIVVGVIALMLQKNPRLTKDEIKEILYKSCDPLTTKQGPCGNVSNDVYPNNRAGYGRISALKAINNTP</sequence>
<comment type="caution">
    <text evidence="7">The sequence shown here is derived from an EMBL/GenBank/DDBJ whole genome shotgun (WGS) entry which is preliminary data.</text>
</comment>
<evidence type="ECO:0000259" key="6">
    <source>
        <dbReference type="Pfam" id="PF00082"/>
    </source>
</evidence>
<keyword evidence="5" id="KW-0732">Signal</keyword>
<dbReference type="InterPro" id="IPR023828">
    <property type="entry name" value="Peptidase_S8_Ser-AS"/>
</dbReference>
<dbReference type="GO" id="GO:0006508">
    <property type="term" value="P:proteolysis"/>
    <property type="evidence" value="ECO:0007669"/>
    <property type="project" value="UniProtKB-KW"/>
</dbReference>
<evidence type="ECO:0000256" key="5">
    <source>
        <dbReference type="SAM" id="SignalP"/>
    </source>
</evidence>
<proteinExistence type="inferred from homology"/>
<dbReference type="InterPro" id="IPR000209">
    <property type="entry name" value="Peptidase_S8/S53_dom"/>
</dbReference>
<keyword evidence="1 4" id="KW-0645">Protease</keyword>
<dbReference type="GO" id="GO:0004252">
    <property type="term" value="F:serine-type endopeptidase activity"/>
    <property type="evidence" value="ECO:0007669"/>
    <property type="project" value="UniProtKB-UniRule"/>
</dbReference>
<keyword evidence="3 4" id="KW-0720">Serine protease</keyword>
<dbReference type="Proteomes" id="UP000708208">
    <property type="component" value="Unassembled WGS sequence"/>
</dbReference>
<keyword evidence="8" id="KW-1185">Reference proteome</keyword>
<evidence type="ECO:0000256" key="1">
    <source>
        <dbReference type="ARBA" id="ARBA00022670"/>
    </source>
</evidence>
<dbReference type="Pfam" id="PF00082">
    <property type="entry name" value="Peptidase_S8"/>
    <property type="match status" value="1"/>
</dbReference>
<dbReference type="PROSITE" id="PS00136">
    <property type="entry name" value="SUBTILASE_ASP"/>
    <property type="match status" value="1"/>
</dbReference>
<keyword evidence="2 4" id="KW-0378">Hydrolase</keyword>
<accession>A0A8J2NZZ9</accession>
<dbReference type="PROSITE" id="PS51892">
    <property type="entry name" value="SUBTILASE"/>
    <property type="match status" value="1"/>
</dbReference>
<comment type="similarity">
    <text evidence="4">Belongs to the peptidase S8 family.</text>
</comment>
<evidence type="ECO:0000313" key="7">
    <source>
        <dbReference type="EMBL" id="CAG7725688.1"/>
    </source>
</evidence>
<protein>
    <recommendedName>
        <fullName evidence="6">Peptidase S8/S53 domain-containing protein</fullName>
    </recommendedName>
</protein>
<name>A0A8J2NZZ9_9HEXA</name>
<evidence type="ECO:0000256" key="4">
    <source>
        <dbReference type="PROSITE-ProRule" id="PRU01240"/>
    </source>
</evidence>
<gene>
    <name evidence="7" type="ORF">AFUS01_LOCUS14635</name>
</gene>
<dbReference type="PANTHER" id="PTHR43806:SF67">
    <property type="entry name" value="EGF-LIKE DOMAIN-CONTAINING PROTEIN"/>
    <property type="match status" value="1"/>
</dbReference>
<dbReference type="InterPro" id="IPR050131">
    <property type="entry name" value="Peptidase_S8_subtilisin-like"/>
</dbReference>